<dbReference type="PANTHER" id="PTHR12110">
    <property type="entry name" value="HYDROXYPYRUVATE ISOMERASE"/>
    <property type="match status" value="1"/>
</dbReference>
<feature type="domain" description="Xylose isomerase-like TIM barrel" evidence="1">
    <location>
        <begin position="21"/>
        <end position="245"/>
    </location>
</feature>
<sequence>MNTLAINQLSTFRWEFEEDAQAYASHGFDGIGLFRPKVDDFGIDRCSDLLRELDLSVTSLSWAGGFTGSDGRGFDDAVRDAMDAVIDAANLRAGSLVVLAGGRNNHIRKHARRTLCQALKQVSAVAEEFGVLLSLEPFHPGCGQEWSFINDLESTLHILESVGSPNLGLVLDTYHVGMDEEVLSWLPHVSEHLHLLQLGDGRHSPLGEMNRCLLGDGCVPIGEIVHTLLDLGYDGPIEAEVIGEDVESLDYEMVLGHTRSYLDMLTGSKVH</sequence>
<accession>A0ABY1PV43</accession>
<dbReference type="RefSeq" id="WP_283431824.1">
    <property type="nucleotide sequence ID" value="NZ_FXUG01000003.1"/>
</dbReference>
<keyword evidence="2" id="KW-0413">Isomerase</keyword>
<dbReference type="GO" id="GO:0016853">
    <property type="term" value="F:isomerase activity"/>
    <property type="evidence" value="ECO:0007669"/>
    <property type="project" value="UniProtKB-KW"/>
</dbReference>
<dbReference type="PANTHER" id="PTHR12110:SF52">
    <property type="entry name" value="XYLOSE ISOMERASE"/>
    <property type="match status" value="1"/>
</dbReference>
<dbReference type="Proteomes" id="UP001158067">
    <property type="component" value="Unassembled WGS sequence"/>
</dbReference>
<dbReference type="InterPro" id="IPR036237">
    <property type="entry name" value="Xyl_isomerase-like_sf"/>
</dbReference>
<organism evidence="2 3">
    <name type="scientific">Neorhodopirellula lusitana</name>
    <dbReference type="NCBI Taxonomy" id="445327"/>
    <lineage>
        <taxon>Bacteria</taxon>
        <taxon>Pseudomonadati</taxon>
        <taxon>Planctomycetota</taxon>
        <taxon>Planctomycetia</taxon>
        <taxon>Pirellulales</taxon>
        <taxon>Pirellulaceae</taxon>
        <taxon>Neorhodopirellula</taxon>
    </lineage>
</organism>
<evidence type="ECO:0000313" key="3">
    <source>
        <dbReference type="Proteomes" id="UP001158067"/>
    </source>
</evidence>
<evidence type="ECO:0000313" key="2">
    <source>
        <dbReference type="EMBL" id="SMP49923.1"/>
    </source>
</evidence>
<evidence type="ECO:0000259" key="1">
    <source>
        <dbReference type="Pfam" id="PF01261"/>
    </source>
</evidence>
<dbReference type="Gene3D" id="3.20.20.150">
    <property type="entry name" value="Divalent-metal-dependent TIM barrel enzymes"/>
    <property type="match status" value="1"/>
</dbReference>
<name>A0ABY1PV43_9BACT</name>
<proteinExistence type="predicted"/>
<dbReference type="Pfam" id="PF01261">
    <property type="entry name" value="AP_endonuc_2"/>
    <property type="match status" value="1"/>
</dbReference>
<dbReference type="EMBL" id="FXUG01000003">
    <property type="protein sequence ID" value="SMP49923.1"/>
    <property type="molecule type" value="Genomic_DNA"/>
</dbReference>
<dbReference type="SUPFAM" id="SSF51658">
    <property type="entry name" value="Xylose isomerase-like"/>
    <property type="match status" value="1"/>
</dbReference>
<dbReference type="InterPro" id="IPR013022">
    <property type="entry name" value="Xyl_isomerase-like_TIM-brl"/>
</dbReference>
<reference evidence="2 3" key="1">
    <citation type="submission" date="2017-05" db="EMBL/GenBank/DDBJ databases">
        <authorList>
            <person name="Varghese N."/>
            <person name="Submissions S."/>
        </authorList>
    </citation>
    <scope>NUCLEOTIDE SEQUENCE [LARGE SCALE GENOMIC DNA]</scope>
    <source>
        <strain evidence="2 3">DSM 25457</strain>
    </source>
</reference>
<keyword evidence="3" id="KW-1185">Reference proteome</keyword>
<protein>
    <submittedName>
        <fullName evidence="2">Sugar phosphate isomerase/epimerase</fullName>
    </submittedName>
</protein>
<comment type="caution">
    <text evidence="2">The sequence shown here is derived from an EMBL/GenBank/DDBJ whole genome shotgun (WGS) entry which is preliminary data.</text>
</comment>
<dbReference type="InterPro" id="IPR050312">
    <property type="entry name" value="IolE/XylAMocC-like"/>
</dbReference>
<gene>
    <name evidence="2" type="ORF">SAMN06265222_1037</name>
</gene>